<evidence type="ECO:0000313" key="2">
    <source>
        <dbReference type="EMBL" id="KAL2038980.1"/>
    </source>
</evidence>
<feature type="region of interest" description="Disordered" evidence="1">
    <location>
        <begin position="177"/>
        <end position="286"/>
    </location>
</feature>
<sequence length="574" mass="63678">MYTPSQTASTSRATTVAGTPSSETQSLRNTMASSRNPNQTPTRTPTRLTEDGLATIMNDMDLQRRSSHQSLRPQAPAYQNTTAAQYYEELGRLRQQIQHKNAQIRQLQIDKELLDRANHAMHDEVSRDQAALRNAETERTRLNSEIARLNREKEIQQATLKQLQDQVAKQQKTIKVQSDQIANPRSASKHCAITAPYPGPHGGPFNPVYGQPAPIFGTSRSGPPSAFPPSTPAQPPAMSRDPSAKSTYGAPPMSRDPSATSSYGTPMSRQSSATACQPSLRPGDVPENMRIAEMPAYPLGNNQQLARVRGTESMSAHLLPEYAPFFNMVENWARGYCNVPDKEKDFALPPALIQYLKQRTNASALQKLMSSGGTRYLAVAKVMNQTLVNIAFRPSLLKGFTMYHDKKIADFRAQLQQVGMPLHVRRACLLASAETVTAMATSQDFKTFVDNVVSRQVHEMWACLEPLFAPGIARNEAWDDLHQIWREACRIGVLMLSKPSMFTCEFPSVGSNSRFNPSTMVSRDPNFKQDPKSLSQMAVTIRLSITPIVTETDFMGTGAMQPLTLYYSNVLLDL</sequence>
<evidence type="ECO:0000256" key="1">
    <source>
        <dbReference type="SAM" id="MobiDB-lite"/>
    </source>
</evidence>
<keyword evidence="3" id="KW-1185">Reference proteome</keyword>
<feature type="compositionally biased region" description="Pro residues" evidence="1">
    <location>
        <begin position="225"/>
        <end position="235"/>
    </location>
</feature>
<feature type="compositionally biased region" description="Polar residues" evidence="1">
    <location>
        <begin position="257"/>
        <end position="277"/>
    </location>
</feature>
<feature type="region of interest" description="Disordered" evidence="1">
    <location>
        <begin position="1"/>
        <end position="50"/>
    </location>
</feature>
<name>A0ABR4A0J3_9LECA</name>
<protein>
    <submittedName>
        <fullName evidence="2">Uncharacterized protein</fullName>
    </submittedName>
</protein>
<accession>A0ABR4A0J3</accession>
<reference evidence="2 3" key="1">
    <citation type="submission" date="2024-09" db="EMBL/GenBank/DDBJ databases">
        <title>Rethinking Asexuality: The Enigmatic Case of Functional Sexual Genes in Lepraria (Stereocaulaceae).</title>
        <authorList>
            <person name="Doellman M."/>
            <person name="Sun Y."/>
            <person name="Barcenas-Pena A."/>
            <person name="Lumbsch H.T."/>
            <person name="Grewe F."/>
        </authorList>
    </citation>
    <scope>NUCLEOTIDE SEQUENCE [LARGE SCALE GENOMIC DNA]</scope>
    <source>
        <strain evidence="2 3">Mercado 3170</strain>
    </source>
</reference>
<comment type="caution">
    <text evidence="2">The sequence shown here is derived from an EMBL/GenBank/DDBJ whole genome shotgun (WGS) entry which is preliminary data.</text>
</comment>
<gene>
    <name evidence="2" type="ORF">N7G274_008320</name>
</gene>
<proteinExistence type="predicted"/>
<feature type="compositionally biased region" description="Polar residues" evidence="1">
    <location>
        <begin position="1"/>
        <end position="34"/>
    </location>
</feature>
<feature type="compositionally biased region" description="Polar residues" evidence="1">
    <location>
        <begin position="177"/>
        <end position="186"/>
    </location>
</feature>
<feature type="compositionally biased region" description="Low complexity" evidence="1">
    <location>
        <begin position="35"/>
        <end position="47"/>
    </location>
</feature>
<dbReference type="EMBL" id="JBEFKJ010000028">
    <property type="protein sequence ID" value="KAL2038980.1"/>
    <property type="molecule type" value="Genomic_DNA"/>
</dbReference>
<dbReference type="Proteomes" id="UP001590950">
    <property type="component" value="Unassembled WGS sequence"/>
</dbReference>
<evidence type="ECO:0000313" key="3">
    <source>
        <dbReference type="Proteomes" id="UP001590950"/>
    </source>
</evidence>
<organism evidence="2 3">
    <name type="scientific">Stereocaulon virgatum</name>
    <dbReference type="NCBI Taxonomy" id="373712"/>
    <lineage>
        <taxon>Eukaryota</taxon>
        <taxon>Fungi</taxon>
        <taxon>Dikarya</taxon>
        <taxon>Ascomycota</taxon>
        <taxon>Pezizomycotina</taxon>
        <taxon>Lecanoromycetes</taxon>
        <taxon>OSLEUM clade</taxon>
        <taxon>Lecanoromycetidae</taxon>
        <taxon>Lecanorales</taxon>
        <taxon>Lecanorineae</taxon>
        <taxon>Stereocaulaceae</taxon>
        <taxon>Stereocaulon</taxon>
    </lineage>
</organism>